<accession>A0ABM9P8F3</accession>
<organism evidence="2 3">
    <name type="scientific">Tenacibaculum polynesiense</name>
    <dbReference type="NCBI Taxonomy" id="3137857"/>
    <lineage>
        <taxon>Bacteria</taxon>
        <taxon>Pseudomonadati</taxon>
        <taxon>Bacteroidota</taxon>
        <taxon>Flavobacteriia</taxon>
        <taxon>Flavobacteriales</taxon>
        <taxon>Flavobacteriaceae</taxon>
        <taxon>Tenacibaculum</taxon>
    </lineage>
</organism>
<comment type="caution">
    <text evidence="2">The sequence shown here is derived from an EMBL/GenBank/DDBJ whole genome shotgun (WGS) entry which is preliminary data.</text>
</comment>
<dbReference type="Gene3D" id="3.10.450.50">
    <property type="match status" value="2"/>
</dbReference>
<dbReference type="Proteomes" id="UP001497527">
    <property type="component" value="Unassembled WGS sequence"/>
</dbReference>
<dbReference type="SUPFAM" id="SSF54427">
    <property type="entry name" value="NTF2-like"/>
    <property type="match status" value="2"/>
</dbReference>
<gene>
    <name evidence="2" type="ORF">T190423A01A_10196</name>
</gene>
<dbReference type="InterPro" id="IPR032710">
    <property type="entry name" value="NTF2-like_dom_sf"/>
</dbReference>
<evidence type="ECO:0000313" key="3">
    <source>
        <dbReference type="Proteomes" id="UP001497527"/>
    </source>
</evidence>
<proteinExistence type="predicted"/>
<name>A0ABM9P8F3_9FLAO</name>
<sequence length="294" mass="33048">MKKAIVIATGIALLAACKTGQKTESKQPKETTNMEVKKESLKETALKAQDAFFKEYSADGIKKYFTEDYIQHNPHVPTGREPVLGFLEPLKNAGTTSTTHRILQDGDFIVLHNSYDNAEAFGGKEMVAFDVWRMKDGKVAEHWDNLTPKVVQTASGRSQVDGPTEVTDLDKTDANKELVKKFVDDVLFGNAPEKITEYVSTEQYDQHNPLVKDGLEGLNEAITYLTSQNNMFIYKKVHKVLGEGNFVLTMSEGEWGGKPQAFYDLFRVKDGKIVEHWDVIQEIPVKMAHENGKF</sequence>
<reference evidence="2 3" key="1">
    <citation type="submission" date="2024-05" db="EMBL/GenBank/DDBJ databases">
        <authorList>
            <person name="Duchaud E."/>
        </authorList>
    </citation>
    <scope>NUCLEOTIDE SEQUENCE [LARGE SCALE GENOMIC DNA]</scope>
    <source>
        <strain evidence="2">Ena-SAMPLE-TAB-13-05-2024-13:56:06:370-140308</strain>
    </source>
</reference>
<dbReference type="PROSITE" id="PS51257">
    <property type="entry name" value="PROKAR_LIPOPROTEIN"/>
    <property type="match status" value="1"/>
</dbReference>
<evidence type="ECO:0000313" key="2">
    <source>
        <dbReference type="EMBL" id="CAL2101633.1"/>
    </source>
</evidence>
<dbReference type="Pfam" id="PF12680">
    <property type="entry name" value="SnoaL_2"/>
    <property type="match status" value="1"/>
</dbReference>
<feature type="domain" description="SnoaL-like" evidence="1">
    <location>
        <begin position="53"/>
        <end position="142"/>
    </location>
</feature>
<protein>
    <submittedName>
        <fullName evidence="2">Mucin</fullName>
    </submittedName>
</protein>
<dbReference type="RefSeq" id="WP_348715209.1">
    <property type="nucleotide sequence ID" value="NZ_CAXJIO010000010.1"/>
</dbReference>
<dbReference type="InterPro" id="IPR037401">
    <property type="entry name" value="SnoaL-like"/>
</dbReference>
<keyword evidence="3" id="KW-1185">Reference proteome</keyword>
<dbReference type="EMBL" id="CAXJIO010000010">
    <property type="protein sequence ID" value="CAL2101633.1"/>
    <property type="molecule type" value="Genomic_DNA"/>
</dbReference>
<evidence type="ECO:0000259" key="1">
    <source>
        <dbReference type="Pfam" id="PF12680"/>
    </source>
</evidence>